<keyword evidence="5" id="KW-0418">Kinase</keyword>
<dbReference type="SUPFAM" id="SSF55550">
    <property type="entry name" value="SH2 domain"/>
    <property type="match status" value="1"/>
</dbReference>
<comment type="caution">
    <text evidence="5">The sequence shown here is derived from an EMBL/GenBank/DDBJ whole genome shotgun (WGS) entry which is preliminary data.</text>
</comment>
<keyword evidence="1" id="KW-0727">SH2 domain</keyword>
<evidence type="ECO:0000256" key="2">
    <source>
        <dbReference type="SAM" id="Coils"/>
    </source>
</evidence>
<feature type="coiled-coil region" evidence="2">
    <location>
        <begin position="89"/>
        <end position="123"/>
    </location>
</feature>
<protein>
    <submittedName>
        <fullName evidence="5">Tyrosine-protein kinase Fer</fullName>
    </submittedName>
</protein>
<sequence>MELQITEWKEALSQYAQATDLTQTYQDSFAQFYETLNMVDKEEEYVKFIQEHQQEQPGVDVFSFHSPLSSQYCSPQAAPGAVVLNNLTNSTVKTKLEVLERELQQHEKDIAEKEAELQRIMSEPEPTDLPMSPGGTVQLPKHVKMTQLQGEVKELNSFVARKAGQAQVIRRVADAQGDSPPPIFDPLGEGVDVRDLETSMQAGGATGGGGSKSVGGKMQATLFRGVKGIRGLGKKLKKGGKKDPDSISIGYPKVDFDRASVEVAPAENESDDETESLYDEPPDVPVEDEPWYYGDIDRKLSENKCKQPGDYLVRYSARATKYVLTCNNSGTPKHFMIQTINAVSLANMI</sequence>
<evidence type="ECO:0000256" key="1">
    <source>
        <dbReference type="PROSITE-ProRule" id="PRU00191"/>
    </source>
</evidence>
<dbReference type="Proteomes" id="UP001174909">
    <property type="component" value="Unassembled WGS sequence"/>
</dbReference>
<feature type="compositionally biased region" description="Acidic residues" evidence="3">
    <location>
        <begin position="268"/>
        <end position="284"/>
    </location>
</feature>
<feature type="region of interest" description="Disordered" evidence="3">
    <location>
        <begin position="263"/>
        <end position="284"/>
    </location>
</feature>
<gene>
    <name evidence="5" type="ORF">GBAR_LOCUS18626</name>
</gene>
<dbReference type="PROSITE" id="PS50001">
    <property type="entry name" value="SH2"/>
    <property type="match status" value="1"/>
</dbReference>
<name>A0AA35WTB1_GEOBA</name>
<evidence type="ECO:0000256" key="3">
    <source>
        <dbReference type="SAM" id="MobiDB-lite"/>
    </source>
</evidence>
<dbReference type="InterPro" id="IPR000980">
    <property type="entry name" value="SH2"/>
</dbReference>
<dbReference type="Gene3D" id="3.30.505.10">
    <property type="entry name" value="SH2 domain"/>
    <property type="match status" value="1"/>
</dbReference>
<proteinExistence type="predicted"/>
<evidence type="ECO:0000313" key="5">
    <source>
        <dbReference type="EMBL" id="CAI8033023.1"/>
    </source>
</evidence>
<organism evidence="5 6">
    <name type="scientific">Geodia barretti</name>
    <name type="common">Barrett's horny sponge</name>
    <dbReference type="NCBI Taxonomy" id="519541"/>
    <lineage>
        <taxon>Eukaryota</taxon>
        <taxon>Metazoa</taxon>
        <taxon>Porifera</taxon>
        <taxon>Demospongiae</taxon>
        <taxon>Heteroscleromorpha</taxon>
        <taxon>Tetractinellida</taxon>
        <taxon>Astrophorina</taxon>
        <taxon>Geodiidae</taxon>
        <taxon>Geodia</taxon>
    </lineage>
</organism>
<keyword evidence="6" id="KW-1185">Reference proteome</keyword>
<dbReference type="GO" id="GO:0016301">
    <property type="term" value="F:kinase activity"/>
    <property type="evidence" value="ECO:0007669"/>
    <property type="project" value="UniProtKB-KW"/>
</dbReference>
<dbReference type="AlphaFoldDB" id="A0AA35WTB1"/>
<feature type="domain" description="SH2" evidence="4">
    <location>
        <begin position="291"/>
        <end position="349"/>
    </location>
</feature>
<dbReference type="InterPro" id="IPR036860">
    <property type="entry name" value="SH2_dom_sf"/>
</dbReference>
<accession>A0AA35WTB1</accession>
<reference evidence="5" key="1">
    <citation type="submission" date="2023-03" db="EMBL/GenBank/DDBJ databases">
        <authorList>
            <person name="Steffen K."/>
            <person name="Cardenas P."/>
        </authorList>
    </citation>
    <scope>NUCLEOTIDE SEQUENCE</scope>
</reference>
<evidence type="ECO:0000313" key="6">
    <source>
        <dbReference type="Proteomes" id="UP001174909"/>
    </source>
</evidence>
<dbReference type="Pfam" id="PF00017">
    <property type="entry name" value="SH2"/>
    <property type="match status" value="1"/>
</dbReference>
<evidence type="ECO:0000259" key="4">
    <source>
        <dbReference type="PROSITE" id="PS50001"/>
    </source>
</evidence>
<keyword evidence="5" id="KW-0808">Transferase</keyword>
<keyword evidence="2" id="KW-0175">Coiled coil</keyword>
<dbReference type="EMBL" id="CASHTH010002637">
    <property type="protein sequence ID" value="CAI8033023.1"/>
    <property type="molecule type" value="Genomic_DNA"/>
</dbReference>